<dbReference type="GeneTree" id="ENSGT00710000106813"/>
<dbReference type="InParanoid" id="A0A4W6E599"/>
<reference evidence="16" key="1">
    <citation type="submission" date="2015-09" db="EMBL/GenBank/DDBJ databases">
        <authorList>
            <person name="Sai Rama Sridatta P."/>
        </authorList>
    </citation>
    <scope>NUCLEOTIDE SEQUENCE [LARGE SCALE GENOMIC DNA]</scope>
</reference>
<dbReference type="RefSeq" id="XP_018517117.1">
    <property type="nucleotide sequence ID" value="XM_018661601.2"/>
</dbReference>
<evidence type="ECO:0000313" key="15">
    <source>
        <dbReference type="Ensembl" id="ENSLCAP00010033174.1"/>
    </source>
</evidence>
<keyword evidence="7" id="KW-1015">Disulfide bond</keyword>
<dbReference type="Gene3D" id="3.30.70.960">
    <property type="entry name" value="SEA domain"/>
    <property type="match status" value="1"/>
</dbReference>
<dbReference type="CTD" id="799648"/>
<evidence type="ECO:0000256" key="7">
    <source>
        <dbReference type="ARBA" id="ARBA00023157"/>
    </source>
</evidence>
<keyword evidence="8" id="KW-0325">Glycoprotein</keyword>
<dbReference type="InterPro" id="IPR009030">
    <property type="entry name" value="Growth_fac_rcpt_cys_sf"/>
</dbReference>
<reference evidence="15" key="3">
    <citation type="submission" date="2025-05" db="UniProtKB">
        <authorList>
            <consortium name="Ensembl"/>
        </authorList>
    </citation>
    <scope>IDENTIFICATION</scope>
</reference>
<evidence type="ECO:0000259" key="14">
    <source>
        <dbReference type="PROSITE" id="PS50026"/>
    </source>
</evidence>
<keyword evidence="11" id="KW-0812">Transmembrane</keyword>
<dbReference type="OrthoDB" id="8938333at2759"/>
<dbReference type="STRING" id="8187.ENSLCAP00010033174"/>
<evidence type="ECO:0000256" key="5">
    <source>
        <dbReference type="ARBA" id="ARBA00022737"/>
    </source>
</evidence>
<evidence type="ECO:0000256" key="6">
    <source>
        <dbReference type="ARBA" id="ARBA00023136"/>
    </source>
</evidence>
<feature type="domain" description="EGF-like" evidence="14">
    <location>
        <begin position="78"/>
        <end position="119"/>
    </location>
</feature>
<evidence type="ECO:0000256" key="9">
    <source>
        <dbReference type="PROSITE-ProRule" id="PRU00076"/>
    </source>
</evidence>
<evidence type="ECO:0000256" key="11">
    <source>
        <dbReference type="SAM" id="Phobius"/>
    </source>
</evidence>
<dbReference type="GeneID" id="108873435"/>
<keyword evidence="2" id="KW-1003">Cell membrane</keyword>
<comment type="caution">
    <text evidence="9">Lacks conserved residue(s) required for the propagation of feature annotation.</text>
</comment>
<dbReference type="Proteomes" id="UP000694890">
    <property type="component" value="Linkage group LG23"/>
</dbReference>
<dbReference type="PROSITE" id="PS50026">
    <property type="entry name" value="EGF_3"/>
    <property type="match status" value="1"/>
</dbReference>
<dbReference type="InterPro" id="IPR036364">
    <property type="entry name" value="SEA_dom_sf"/>
</dbReference>
<dbReference type="PROSITE" id="PS50024">
    <property type="entry name" value="SEA"/>
    <property type="match status" value="1"/>
</dbReference>
<evidence type="ECO:0000256" key="1">
    <source>
        <dbReference type="ARBA" id="ARBA00004236"/>
    </source>
</evidence>
<keyword evidence="4 12" id="KW-0732">Signal</keyword>
<protein>
    <submittedName>
        <fullName evidence="15">Mucin 13b, cell surface associated</fullName>
    </submittedName>
    <submittedName>
        <fullName evidence="17">Mucin-13b</fullName>
    </submittedName>
</protein>
<evidence type="ECO:0000256" key="12">
    <source>
        <dbReference type="SAM" id="SignalP"/>
    </source>
</evidence>
<sequence>MAGKLLAFLVVARLALSSSTGAVNTTVPPTTFSVSTIEQNTTVGVNSSTTPGNSSTTASSSVSPSTELVTSSAPTTAKPDSCDLNPCGQGSTCQDSVGDAFVCLCLPGDNYNYVSKSCETAKVFPGQLGVPGINYEENMKDKNSPDFKNAALTIINEVNAVFNETADYSNSTVVELLPPQSKVELRSGDGLIASIEIIFKTSSDITTAGVKEKIKAASGTINGGSFSETNLCSRKACDVTTTNCTPTEGSFKCACLDDYIKTDYSDRVCVACPSGQKAKNSVECVPCSFGYSGLNCSESWQLVLVIVGSVLGGLLLIALILLPVVALRPSKKSSKKNANADIGKPYVSHSPAKAPLVNSNSNFGNSQAPSVNGSAYGGAAVPRIPRATTTNPWDNRTNLEMTPSNSRQNLIPGGRNMRPHDDQDDMNPYSQPRPQSNLYPQSRPQNNPYAQNRAQINPYAQSQGQSNPYFTNDDGRRFN</sequence>
<evidence type="ECO:0000256" key="10">
    <source>
        <dbReference type="SAM" id="MobiDB-lite"/>
    </source>
</evidence>
<organism evidence="15 16">
    <name type="scientific">Lates calcarifer</name>
    <name type="common">Barramundi</name>
    <name type="synonym">Holocentrus calcarifer</name>
    <dbReference type="NCBI Taxonomy" id="8187"/>
    <lineage>
        <taxon>Eukaryota</taxon>
        <taxon>Metazoa</taxon>
        <taxon>Chordata</taxon>
        <taxon>Craniata</taxon>
        <taxon>Vertebrata</taxon>
        <taxon>Euteleostomi</taxon>
        <taxon>Actinopterygii</taxon>
        <taxon>Neopterygii</taxon>
        <taxon>Teleostei</taxon>
        <taxon>Neoteleostei</taxon>
        <taxon>Acanthomorphata</taxon>
        <taxon>Carangaria</taxon>
        <taxon>Carangaria incertae sedis</taxon>
        <taxon>Centropomidae</taxon>
        <taxon>Lates</taxon>
    </lineage>
</organism>
<dbReference type="SUPFAM" id="SSF82671">
    <property type="entry name" value="SEA domain"/>
    <property type="match status" value="1"/>
</dbReference>
<dbReference type="SMART" id="SM00181">
    <property type="entry name" value="EGF"/>
    <property type="match status" value="2"/>
</dbReference>
<dbReference type="PANTHER" id="PTHR24037:SF10">
    <property type="entry name" value="MUCIN-13"/>
    <property type="match status" value="1"/>
</dbReference>
<feature type="signal peptide" evidence="12">
    <location>
        <begin position="1"/>
        <end position="17"/>
    </location>
</feature>
<feature type="chain" id="PRO_5044613312" evidence="12">
    <location>
        <begin position="18"/>
        <end position="479"/>
    </location>
</feature>
<accession>A0A4W6E599</accession>
<dbReference type="InterPro" id="IPR000742">
    <property type="entry name" value="EGF"/>
</dbReference>
<feature type="compositionally biased region" description="Low complexity" evidence="10">
    <location>
        <begin position="47"/>
        <end position="72"/>
    </location>
</feature>
<dbReference type="InterPro" id="IPR001881">
    <property type="entry name" value="EGF-like_Ca-bd_dom"/>
</dbReference>
<reference evidence="17" key="2">
    <citation type="submission" date="2025-04" db="UniProtKB">
        <authorList>
            <consortium name="RefSeq"/>
        </authorList>
    </citation>
    <scope>IDENTIFICATION</scope>
    <source>
        <tissue evidence="17">Brain</tissue>
    </source>
</reference>
<keyword evidence="5" id="KW-0677">Repeat</keyword>
<dbReference type="AlphaFoldDB" id="A0A4W6E599"/>
<dbReference type="Gene3D" id="2.10.25.10">
    <property type="entry name" value="Laminin"/>
    <property type="match status" value="1"/>
</dbReference>
<dbReference type="Pfam" id="PF01390">
    <property type="entry name" value="SEA"/>
    <property type="match status" value="1"/>
</dbReference>
<feature type="region of interest" description="Disordered" evidence="10">
    <location>
        <begin position="350"/>
        <end position="479"/>
    </location>
</feature>
<dbReference type="InterPro" id="IPR000082">
    <property type="entry name" value="SEA_dom"/>
</dbReference>
<gene>
    <name evidence="15 17" type="primary">muc13b</name>
</gene>
<feature type="transmembrane region" description="Helical" evidence="11">
    <location>
        <begin position="302"/>
        <end position="327"/>
    </location>
</feature>
<keyword evidence="11" id="KW-1133">Transmembrane helix</keyword>
<evidence type="ECO:0000313" key="16">
    <source>
        <dbReference type="Proteomes" id="UP000314980"/>
    </source>
</evidence>
<dbReference type="KEGG" id="lcf:108873435"/>
<feature type="compositionally biased region" description="Polar residues" evidence="10">
    <location>
        <begin position="387"/>
        <end position="409"/>
    </location>
</feature>
<feature type="compositionally biased region" description="Polar residues" evidence="10">
    <location>
        <begin position="357"/>
        <end position="373"/>
    </location>
</feature>
<evidence type="ECO:0000256" key="2">
    <source>
        <dbReference type="ARBA" id="ARBA00022475"/>
    </source>
</evidence>
<dbReference type="GO" id="GO:0005886">
    <property type="term" value="C:plasma membrane"/>
    <property type="evidence" value="ECO:0007669"/>
    <property type="project" value="UniProtKB-SubCell"/>
</dbReference>
<dbReference type="GO" id="GO:0005509">
    <property type="term" value="F:calcium ion binding"/>
    <property type="evidence" value="ECO:0007669"/>
    <property type="project" value="InterPro"/>
</dbReference>
<evidence type="ECO:0000313" key="17">
    <source>
        <dbReference type="RefSeq" id="XP_018517117.1"/>
    </source>
</evidence>
<evidence type="ECO:0000256" key="4">
    <source>
        <dbReference type="ARBA" id="ARBA00022729"/>
    </source>
</evidence>
<dbReference type="SMART" id="SM00179">
    <property type="entry name" value="EGF_CA"/>
    <property type="match status" value="2"/>
</dbReference>
<evidence type="ECO:0000259" key="13">
    <source>
        <dbReference type="PROSITE" id="PS50024"/>
    </source>
</evidence>
<dbReference type="SUPFAM" id="SSF57184">
    <property type="entry name" value="Growth factor receptor domain"/>
    <property type="match status" value="1"/>
</dbReference>
<keyword evidence="3 9" id="KW-0245">EGF-like domain</keyword>
<comment type="subcellular location">
    <subcellularLocation>
        <location evidence="1">Cell membrane</location>
    </subcellularLocation>
</comment>
<keyword evidence="16" id="KW-1185">Reference proteome</keyword>
<feature type="domain" description="SEA" evidence="13">
    <location>
        <begin position="120"/>
        <end position="233"/>
    </location>
</feature>
<proteinExistence type="predicted"/>
<keyword evidence="6 11" id="KW-0472">Membrane</keyword>
<dbReference type="PANTHER" id="PTHR24037">
    <property type="entry name" value="HEART DEVELOPMENT PROTEIN WITH EGF-LIKE DOMAINS 1"/>
    <property type="match status" value="1"/>
</dbReference>
<feature type="region of interest" description="Disordered" evidence="10">
    <location>
        <begin position="43"/>
        <end position="79"/>
    </location>
</feature>
<evidence type="ECO:0000256" key="8">
    <source>
        <dbReference type="ARBA" id="ARBA00023180"/>
    </source>
</evidence>
<dbReference type="Proteomes" id="UP000314980">
    <property type="component" value="Unassembled WGS sequence"/>
</dbReference>
<evidence type="ECO:0000256" key="3">
    <source>
        <dbReference type="ARBA" id="ARBA00022536"/>
    </source>
</evidence>
<dbReference type="Ensembl" id="ENSLCAT00010033963.1">
    <property type="protein sequence ID" value="ENSLCAP00010033174.1"/>
    <property type="gene ID" value="ENSLCAG00010015590.1"/>
</dbReference>
<feature type="compositionally biased region" description="Polar residues" evidence="10">
    <location>
        <begin position="428"/>
        <end position="470"/>
    </location>
</feature>
<name>A0A4W6E599_LATCA</name>